<organism evidence="1">
    <name type="scientific">Ensete ventricosum</name>
    <name type="common">Abyssinian banana</name>
    <name type="synonym">Musa ensete</name>
    <dbReference type="NCBI Taxonomy" id="4639"/>
    <lineage>
        <taxon>Eukaryota</taxon>
        <taxon>Viridiplantae</taxon>
        <taxon>Streptophyta</taxon>
        <taxon>Embryophyta</taxon>
        <taxon>Tracheophyta</taxon>
        <taxon>Spermatophyta</taxon>
        <taxon>Magnoliopsida</taxon>
        <taxon>Liliopsida</taxon>
        <taxon>Zingiberales</taxon>
        <taxon>Musaceae</taxon>
        <taxon>Ensete</taxon>
    </lineage>
</organism>
<dbReference type="EMBL" id="KV875713">
    <property type="protein sequence ID" value="RZR72559.1"/>
    <property type="molecule type" value="Genomic_DNA"/>
</dbReference>
<gene>
    <name evidence="1" type="ORF">BHM03_00014615</name>
</gene>
<sequence length="190" mass="20717">MSSVTLAVSSATTSCRCRTESLVSSVSQSTRDSTLSIRDSASSCELSTQGSFLGLGRLAHQIVPPPLAESTQLHARLVPCCAPHERLQQFASEFALTTHLRLLRAKVRLAPSCSIHHVDDESCEQFFARGRRIMREKSSVGSRFFFSLFFFLSPSVDTTGNRLPMVEIDHCQSISGGNRPKTTPIGGTAQ</sequence>
<reference evidence="1" key="1">
    <citation type="journal article" date="2018" name="Data Brief">
        <title>Genome sequence data from 17 accessions of Ensete ventricosum, a staple food crop for millions in Ethiopia.</title>
        <authorList>
            <person name="Yemataw Z."/>
            <person name="Muzemil S."/>
            <person name="Ambachew D."/>
            <person name="Tripathi L."/>
            <person name="Tesfaye K."/>
            <person name="Chala A."/>
            <person name="Farbos A."/>
            <person name="O'Neill P."/>
            <person name="Moore K."/>
            <person name="Grant M."/>
            <person name="Studholme D.J."/>
        </authorList>
    </citation>
    <scope>NUCLEOTIDE SEQUENCE [LARGE SCALE GENOMIC DNA]</scope>
    <source>
        <tissue evidence="1">Leaf</tissue>
    </source>
</reference>
<accession>A0A445MEC9</accession>
<dbReference type="Proteomes" id="UP000290560">
    <property type="component" value="Unassembled WGS sequence"/>
</dbReference>
<dbReference type="AlphaFoldDB" id="A0A445MEC9"/>
<name>A0A445MEC9_ENSVE</name>
<protein>
    <submittedName>
        <fullName evidence="1">Uncharacterized protein</fullName>
    </submittedName>
</protein>
<proteinExistence type="predicted"/>
<evidence type="ECO:0000313" key="1">
    <source>
        <dbReference type="EMBL" id="RZR72559.1"/>
    </source>
</evidence>